<dbReference type="PATRIC" id="fig|1171373.8.peg.2935"/>
<evidence type="ECO:0000256" key="8">
    <source>
        <dbReference type="ARBA" id="ARBA00022840"/>
    </source>
</evidence>
<dbReference type="InterPro" id="IPR014001">
    <property type="entry name" value="Helicase_ATP-bd"/>
</dbReference>
<dbReference type="Gene3D" id="1.10.3210.30">
    <property type="match status" value="1"/>
</dbReference>
<dbReference type="CDD" id="cd17930">
    <property type="entry name" value="DEXHc_cas3"/>
    <property type="match status" value="1"/>
</dbReference>
<dbReference type="GO" id="GO:0003724">
    <property type="term" value="F:RNA helicase activity"/>
    <property type="evidence" value="ECO:0007669"/>
    <property type="project" value="TreeGrafter"/>
</dbReference>
<dbReference type="EMBL" id="CP003493">
    <property type="protein sequence ID" value="AFV90751.1"/>
    <property type="molecule type" value="Genomic_DNA"/>
</dbReference>
<comment type="similarity">
    <text evidence="1">In the N-terminal section; belongs to the CRISPR-associated nuclease Cas3-HD family.</text>
</comment>
<dbReference type="NCBIfam" id="TIGR01587">
    <property type="entry name" value="cas3_core"/>
    <property type="match status" value="1"/>
</dbReference>
<reference evidence="12 13" key="1">
    <citation type="journal article" date="2012" name="BMC Genomics">
        <title>The genome sequence of Propionibacterium acidipropionici provides insights into its biotechnological and industrial potential.</title>
        <authorList>
            <person name="Parizzi L.P."/>
            <person name="Grassi M.C."/>
            <person name="Llerena L.A."/>
            <person name="Carazzolle M.F."/>
            <person name="Queiroz V.L."/>
            <person name="Lunardi I."/>
            <person name="Zeidler A.F."/>
            <person name="Teixeira P.J."/>
            <person name="Mieczkowski P."/>
            <person name="Rincones J."/>
            <person name="Pereira G.A."/>
        </authorList>
    </citation>
    <scope>NUCLEOTIDE SEQUENCE [LARGE SCALE GENOMIC DNA]</scope>
    <source>
        <strain evidence="13">ATCC 4875 / DSM 20272 / JCM 6432 / NBRC 12425 / NCIMB 8070</strain>
    </source>
</reference>
<dbReference type="InterPro" id="IPR054712">
    <property type="entry name" value="Cas3-like_dom"/>
</dbReference>
<dbReference type="GO" id="GO:0003723">
    <property type="term" value="F:RNA binding"/>
    <property type="evidence" value="ECO:0007669"/>
    <property type="project" value="TreeGrafter"/>
</dbReference>
<dbReference type="Gene3D" id="3.40.50.300">
    <property type="entry name" value="P-loop containing nucleotide triphosphate hydrolases"/>
    <property type="match status" value="2"/>
</dbReference>
<evidence type="ECO:0000256" key="5">
    <source>
        <dbReference type="ARBA" id="ARBA00022741"/>
    </source>
</evidence>
<dbReference type="SMART" id="SM00487">
    <property type="entry name" value="DEXDc"/>
    <property type="match status" value="1"/>
</dbReference>
<keyword evidence="9" id="KW-0051">Antiviral defense</keyword>
<dbReference type="STRING" id="1171373.PACID_29860"/>
<gene>
    <name evidence="12" type="ordered locus">PACID_29860</name>
</gene>
<evidence type="ECO:0000256" key="7">
    <source>
        <dbReference type="ARBA" id="ARBA00022806"/>
    </source>
</evidence>
<dbReference type="SUPFAM" id="SSF52540">
    <property type="entry name" value="P-loop containing nucleoside triphosphate hydrolases"/>
    <property type="match status" value="1"/>
</dbReference>
<keyword evidence="7" id="KW-0347">Helicase</keyword>
<keyword evidence="5" id="KW-0547">Nucleotide-binding</keyword>
<dbReference type="Pfam" id="PF18019">
    <property type="entry name" value="Cas3_HD"/>
    <property type="match status" value="1"/>
</dbReference>
<dbReference type="AlphaFoldDB" id="K7RWF3"/>
<evidence type="ECO:0000256" key="9">
    <source>
        <dbReference type="ARBA" id="ARBA00023118"/>
    </source>
</evidence>
<dbReference type="GO" id="GO:0046872">
    <property type="term" value="F:metal ion binding"/>
    <property type="evidence" value="ECO:0007669"/>
    <property type="project" value="UniProtKB-KW"/>
</dbReference>
<feature type="domain" description="Helicase ATP-binding" evidence="10">
    <location>
        <begin position="279"/>
        <end position="488"/>
    </location>
</feature>
<dbReference type="InterPro" id="IPR050547">
    <property type="entry name" value="DEAD_box_RNA_helicases"/>
</dbReference>
<dbReference type="PROSITE" id="PS51192">
    <property type="entry name" value="HELICASE_ATP_BIND_1"/>
    <property type="match status" value="1"/>
</dbReference>
<organism evidence="12 13">
    <name type="scientific">Acidipropionibacterium acidipropionici (strain ATCC 4875 / DSM 20272 / JCM 6432 / NBRC 12425 / NCIMB 8070 / 4)</name>
    <name type="common">Propionibacterium acidipropionici</name>
    <dbReference type="NCBI Taxonomy" id="1171373"/>
    <lineage>
        <taxon>Bacteria</taxon>
        <taxon>Bacillati</taxon>
        <taxon>Actinomycetota</taxon>
        <taxon>Actinomycetes</taxon>
        <taxon>Propionibacteriales</taxon>
        <taxon>Propionibacteriaceae</taxon>
        <taxon>Acidipropionibacterium</taxon>
    </lineage>
</organism>
<evidence type="ECO:0000313" key="13">
    <source>
        <dbReference type="Proteomes" id="UP000000214"/>
    </source>
</evidence>
<dbReference type="InterPro" id="IPR006483">
    <property type="entry name" value="CRISPR-assoc_Cas3_HD"/>
</dbReference>
<dbReference type="PANTHER" id="PTHR47963">
    <property type="entry name" value="DEAD-BOX ATP-DEPENDENT RNA HELICASE 47, MITOCHONDRIAL"/>
    <property type="match status" value="1"/>
</dbReference>
<dbReference type="GO" id="GO:0004518">
    <property type="term" value="F:nuclease activity"/>
    <property type="evidence" value="ECO:0007669"/>
    <property type="project" value="UniProtKB-KW"/>
</dbReference>
<dbReference type="InterPro" id="IPR006474">
    <property type="entry name" value="Helicase_Cas3_CRISPR-ass_core"/>
</dbReference>
<dbReference type="InterPro" id="IPR027417">
    <property type="entry name" value="P-loop_NTPase"/>
</dbReference>
<dbReference type="KEGG" id="pbo:PACID_29860"/>
<dbReference type="PROSITE" id="PS51643">
    <property type="entry name" value="HD_CAS3"/>
    <property type="match status" value="1"/>
</dbReference>
<evidence type="ECO:0000259" key="10">
    <source>
        <dbReference type="PROSITE" id="PS51192"/>
    </source>
</evidence>
<name>K7RWF3_ACIA4</name>
<evidence type="ECO:0000256" key="3">
    <source>
        <dbReference type="ARBA" id="ARBA00022722"/>
    </source>
</evidence>
<dbReference type="Proteomes" id="UP000000214">
    <property type="component" value="Chromosome"/>
</dbReference>
<evidence type="ECO:0000256" key="1">
    <source>
        <dbReference type="ARBA" id="ARBA00006847"/>
    </source>
</evidence>
<dbReference type="InterPro" id="IPR038257">
    <property type="entry name" value="CRISPR-assoc_Cas3_HD_sf"/>
</dbReference>
<accession>K7RWF3</accession>
<evidence type="ECO:0000256" key="6">
    <source>
        <dbReference type="ARBA" id="ARBA00022801"/>
    </source>
</evidence>
<dbReference type="GO" id="GO:0016787">
    <property type="term" value="F:hydrolase activity"/>
    <property type="evidence" value="ECO:0007669"/>
    <property type="project" value="UniProtKB-KW"/>
</dbReference>
<evidence type="ECO:0000259" key="11">
    <source>
        <dbReference type="PROSITE" id="PS51643"/>
    </source>
</evidence>
<dbReference type="Pfam" id="PF22590">
    <property type="entry name" value="Cas3-like_C_2"/>
    <property type="match status" value="1"/>
</dbReference>
<comment type="similarity">
    <text evidence="2">In the central section; belongs to the CRISPR-associated helicase Cas3 family.</text>
</comment>
<dbReference type="InterPro" id="IPR041372">
    <property type="entry name" value="Cas3_C"/>
</dbReference>
<keyword evidence="3" id="KW-0540">Nuclease</keyword>
<evidence type="ECO:0000256" key="4">
    <source>
        <dbReference type="ARBA" id="ARBA00022723"/>
    </source>
</evidence>
<protein>
    <submittedName>
        <fullName evidence="12">CRISPR-associated helicase, Cas3 family</fullName>
    </submittedName>
</protein>
<keyword evidence="4" id="KW-0479">Metal-binding</keyword>
<dbReference type="eggNOG" id="COG1203">
    <property type="taxonomic scope" value="Bacteria"/>
</dbReference>
<dbReference type="GO" id="GO:0051607">
    <property type="term" value="P:defense response to virus"/>
    <property type="evidence" value="ECO:0007669"/>
    <property type="project" value="UniProtKB-KW"/>
</dbReference>
<dbReference type="InterPro" id="IPR001650">
    <property type="entry name" value="Helicase_C-like"/>
</dbReference>
<dbReference type="CDD" id="cd09641">
    <property type="entry name" value="Cas3''_I"/>
    <property type="match status" value="1"/>
</dbReference>
<dbReference type="SMART" id="SM00490">
    <property type="entry name" value="HELICc"/>
    <property type="match status" value="1"/>
</dbReference>
<feature type="domain" description="HD Cas3-type" evidence="11">
    <location>
        <begin position="19"/>
        <end position="212"/>
    </location>
</feature>
<keyword evidence="6" id="KW-0378">Hydrolase</keyword>
<dbReference type="PANTHER" id="PTHR47963:SF9">
    <property type="entry name" value="CRISPR-ASSOCIATED ENDONUCLEASE_HELICASE CAS3"/>
    <property type="match status" value="1"/>
</dbReference>
<evidence type="ECO:0000313" key="12">
    <source>
        <dbReference type="EMBL" id="AFV90751.1"/>
    </source>
</evidence>
<keyword evidence="8" id="KW-0067">ATP-binding</keyword>
<sequence>MRYMTTEDVMPLVWAKSDAGGHPHSLIGHLLDTAAVAEIIWDEFMAPITKHLLNLACDGRGRETYVLICGLHDIGKASPEFQRKCPDLAAPLREHLPIKLSAAGTDKEWHHTRSGSLFLEHLLDDRFPETIDSREHWVEAIVLGHHGRITEIPHRRPRKQHDEARWEPLQEAFAERLAHETGSPLSALITSAPPSQSLQLELAGYVVMADWIASSSEFPGIGLRDESMAEARRRARRAWEHLGFSPSWRSEDLTDSIAAFPDQFGFAPRPLQQMAAEVARSIPEPGLMIIEAPMGEGKTEAGEFAAEVLARRFGCNGFVFAMPTQGTTDSMFQRVLRWNEQVAPDVPVTLLHGKAMLNETWFNMLRQDTDELSDIYGDGEDDPYGLSQDTGQRQVGAPAAWLLGRHRQLLSPLVVGTVDQVLRAAVRSKFIMLRHAGLAGKVVIIDEVHSYDVYMSVFLHELLHWCAGAHIPVVLMSATLPPDLRNELIASYAGAAEKLTPSEDYPIITSALADGATSSVSCLPYRKDMEVAIEVLDTDDPSDISPIVDAVDIACSEGGCALVIMNTVKRAQAAYRHLKARGIPAVILHGRLTTSARADRTADVVSLLGADRHIGSGRPDRLVVVATQIAEQSFDVDADILFSDVAPVDLILQRVGRLHRHTRPADDRPRKLRVPRMVITGLKLADDQEPEWPKAFEYVYARWTLLAAAHELRGHAASWMIPNCIPRLVASAYGTAWERDTAWSSVADARTDQESRRSGRTGIAGTYLLGGNLTPGVNTLEGLHYQEAADDDDHSTVRDGEPTREVCLVVRRDDGYFSLDGHSLGPNGERCSDPALARHVLGDCVRVRESEPLGDLRPLPAWSDIPLLAWQDTLILGTDQSARFPGVTVHYDDEFGLVIDHDGR</sequence>
<dbReference type="HOGENOM" id="CLU_013924_1_0_11"/>
<dbReference type="NCBIfam" id="TIGR01596">
    <property type="entry name" value="cas3_HD"/>
    <property type="match status" value="1"/>
</dbReference>
<dbReference type="Pfam" id="PF18395">
    <property type="entry name" value="Cas3_C"/>
    <property type="match status" value="1"/>
</dbReference>
<proteinExistence type="inferred from homology"/>
<evidence type="ECO:0000256" key="2">
    <source>
        <dbReference type="ARBA" id="ARBA00009046"/>
    </source>
</evidence>
<dbReference type="GO" id="GO:0005524">
    <property type="term" value="F:ATP binding"/>
    <property type="evidence" value="ECO:0007669"/>
    <property type="project" value="UniProtKB-KW"/>
</dbReference>